<evidence type="ECO:0000256" key="2">
    <source>
        <dbReference type="ARBA" id="ARBA00008834"/>
    </source>
</evidence>
<dbReference type="GO" id="GO:0005975">
    <property type="term" value="P:carbohydrate metabolic process"/>
    <property type="evidence" value="ECO:0007669"/>
    <property type="project" value="InterPro"/>
</dbReference>
<accession>A0A9N7RFH6</accession>
<keyword evidence="4" id="KW-0964">Secreted</keyword>
<sequence length="175" mass="19144">MRFSRCKKLQVRGLKYINSQRNHISLNECDYARISRLDIRAPQTSPNTDGIDISASTNLDVLNCVMATDITFVEANNPVIIDQFYCPHLICSKKASAVQVSDVTFSGLHGTSSCKNATVNLSCSETVPCNNIVLDDVDIESALDQNSASAHCVNAHGRANTQSPVVNCLKKNLER</sequence>
<dbReference type="InterPro" id="IPR011050">
    <property type="entry name" value="Pectin_lyase_fold/virulence"/>
</dbReference>
<dbReference type="Proteomes" id="UP001153555">
    <property type="component" value="Unassembled WGS sequence"/>
</dbReference>
<dbReference type="AlphaFoldDB" id="A0A9N7RFH6"/>
<dbReference type="OrthoDB" id="187139at2759"/>
<dbReference type="EMBL" id="CACSLK010027751">
    <property type="protein sequence ID" value="CAA0827377.1"/>
    <property type="molecule type" value="Genomic_DNA"/>
</dbReference>
<evidence type="ECO:0000313" key="9">
    <source>
        <dbReference type="EMBL" id="CAA0827377.1"/>
    </source>
</evidence>
<keyword evidence="5 8" id="KW-0378">Hydrolase</keyword>
<protein>
    <submittedName>
        <fullName evidence="9">Probable polygalacturonase</fullName>
    </submittedName>
</protein>
<dbReference type="InterPro" id="IPR012334">
    <property type="entry name" value="Pectin_lyas_fold"/>
</dbReference>
<evidence type="ECO:0000256" key="3">
    <source>
        <dbReference type="ARBA" id="ARBA00022512"/>
    </source>
</evidence>
<evidence type="ECO:0000256" key="6">
    <source>
        <dbReference type="ARBA" id="ARBA00023295"/>
    </source>
</evidence>
<comment type="caution">
    <text evidence="9">The sequence shown here is derived from an EMBL/GenBank/DDBJ whole genome shotgun (WGS) entry which is preliminary data.</text>
</comment>
<dbReference type="SUPFAM" id="SSF51126">
    <property type="entry name" value="Pectin lyase-like"/>
    <property type="match status" value="1"/>
</dbReference>
<organism evidence="9 10">
    <name type="scientific">Striga hermonthica</name>
    <name type="common">Purple witchweed</name>
    <name type="synonym">Buchnera hermonthica</name>
    <dbReference type="NCBI Taxonomy" id="68872"/>
    <lineage>
        <taxon>Eukaryota</taxon>
        <taxon>Viridiplantae</taxon>
        <taxon>Streptophyta</taxon>
        <taxon>Embryophyta</taxon>
        <taxon>Tracheophyta</taxon>
        <taxon>Spermatophyta</taxon>
        <taxon>Magnoliopsida</taxon>
        <taxon>eudicotyledons</taxon>
        <taxon>Gunneridae</taxon>
        <taxon>Pentapetalae</taxon>
        <taxon>asterids</taxon>
        <taxon>lamiids</taxon>
        <taxon>Lamiales</taxon>
        <taxon>Orobanchaceae</taxon>
        <taxon>Buchnereae</taxon>
        <taxon>Striga</taxon>
    </lineage>
</organism>
<reference evidence="9" key="1">
    <citation type="submission" date="2019-12" db="EMBL/GenBank/DDBJ databases">
        <authorList>
            <person name="Scholes J."/>
        </authorList>
    </citation>
    <scope>NUCLEOTIDE SEQUENCE</scope>
</reference>
<evidence type="ECO:0000256" key="5">
    <source>
        <dbReference type="ARBA" id="ARBA00022801"/>
    </source>
</evidence>
<evidence type="ECO:0000256" key="8">
    <source>
        <dbReference type="RuleBase" id="RU361169"/>
    </source>
</evidence>
<dbReference type="GO" id="GO:0004650">
    <property type="term" value="F:polygalacturonase activity"/>
    <property type="evidence" value="ECO:0007669"/>
    <property type="project" value="InterPro"/>
</dbReference>
<comment type="subcellular location">
    <subcellularLocation>
        <location evidence="1">Secreted</location>
        <location evidence="1">Cell wall</location>
    </subcellularLocation>
</comment>
<name>A0A9N7RFH6_STRHE</name>
<keyword evidence="3" id="KW-0134">Cell wall</keyword>
<dbReference type="InterPro" id="IPR000743">
    <property type="entry name" value="Glyco_hydro_28"/>
</dbReference>
<dbReference type="GO" id="GO:0071555">
    <property type="term" value="P:cell wall organization"/>
    <property type="evidence" value="ECO:0007669"/>
    <property type="project" value="UniProtKB-KW"/>
</dbReference>
<keyword evidence="6 8" id="KW-0326">Glycosidase</keyword>
<evidence type="ECO:0000313" key="10">
    <source>
        <dbReference type="Proteomes" id="UP001153555"/>
    </source>
</evidence>
<dbReference type="PANTHER" id="PTHR31375">
    <property type="match status" value="1"/>
</dbReference>
<evidence type="ECO:0000256" key="7">
    <source>
        <dbReference type="ARBA" id="ARBA00023316"/>
    </source>
</evidence>
<keyword evidence="7" id="KW-0961">Cell wall biogenesis/degradation</keyword>
<comment type="similarity">
    <text evidence="2 8">Belongs to the glycosyl hydrolase 28 family.</text>
</comment>
<dbReference type="Pfam" id="PF00295">
    <property type="entry name" value="Glyco_hydro_28"/>
    <property type="match status" value="2"/>
</dbReference>
<evidence type="ECO:0000256" key="4">
    <source>
        <dbReference type="ARBA" id="ARBA00022525"/>
    </source>
</evidence>
<evidence type="ECO:0000256" key="1">
    <source>
        <dbReference type="ARBA" id="ARBA00004191"/>
    </source>
</evidence>
<dbReference type="Gene3D" id="2.160.20.10">
    <property type="entry name" value="Single-stranded right-handed beta-helix, Pectin lyase-like"/>
    <property type="match status" value="2"/>
</dbReference>
<gene>
    <name evidence="9" type="ORF">SHERM_23072</name>
</gene>
<keyword evidence="10" id="KW-1185">Reference proteome</keyword>
<proteinExistence type="inferred from homology"/>